<dbReference type="InterPro" id="IPR057644">
    <property type="entry name" value="Beta-prop_WDR75_2nd"/>
</dbReference>
<dbReference type="GO" id="GO:0032040">
    <property type="term" value="C:small-subunit processome"/>
    <property type="evidence" value="ECO:0007669"/>
    <property type="project" value="InterPro"/>
</dbReference>
<feature type="compositionally biased region" description="Polar residues" evidence="9">
    <location>
        <begin position="975"/>
        <end position="986"/>
    </location>
</feature>
<keyword evidence="6" id="KW-0804">Transcription</keyword>
<dbReference type="InterPro" id="IPR036322">
    <property type="entry name" value="WD40_repeat_dom_sf"/>
</dbReference>
<dbReference type="GO" id="GO:2000234">
    <property type="term" value="P:positive regulation of rRNA processing"/>
    <property type="evidence" value="ECO:0007669"/>
    <property type="project" value="TreeGrafter"/>
</dbReference>
<keyword evidence="2" id="KW-0690">Ribosome biogenesis</keyword>
<evidence type="ECO:0000256" key="1">
    <source>
        <dbReference type="ARBA" id="ARBA00004604"/>
    </source>
</evidence>
<evidence type="ECO:0000256" key="7">
    <source>
        <dbReference type="ARBA" id="ARBA00023242"/>
    </source>
</evidence>
<dbReference type="RefSeq" id="XP_028472891.1">
    <property type="nucleotide sequence ID" value="XM_028618524.1"/>
</dbReference>
<evidence type="ECO:0000259" key="10">
    <source>
        <dbReference type="Pfam" id="PF23769"/>
    </source>
</evidence>
<dbReference type="STRING" id="105984.A0A427XGA6"/>
<evidence type="ECO:0000256" key="3">
    <source>
        <dbReference type="ARBA" id="ARBA00022552"/>
    </source>
</evidence>
<dbReference type="GO" id="GO:0045943">
    <property type="term" value="P:positive regulation of transcription by RNA polymerase I"/>
    <property type="evidence" value="ECO:0007669"/>
    <property type="project" value="InterPro"/>
</dbReference>
<evidence type="ECO:0000256" key="2">
    <source>
        <dbReference type="ARBA" id="ARBA00022517"/>
    </source>
</evidence>
<feature type="region of interest" description="Disordered" evidence="9">
    <location>
        <begin position="1"/>
        <end position="54"/>
    </location>
</feature>
<dbReference type="GO" id="GO:0003723">
    <property type="term" value="F:RNA binding"/>
    <property type="evidence" value="ECO:0007669"/>
    <property type="project" value="InterPro"/>
</dbReference>
<feature type="domain" description="WD repeat-containing protein 75 second beta-propeller" evidence="10">
    <location>
        <begin position="455"/>
        <end position="746"/>
    </location>
</feature>
<keyword evidence="4 8" id="KW-0853">WD repeat</keyword>
<accession>A0A427XGA6</accession>
<dbReference type="Pfam" id="PF23769">
    <property type="entry name" value="Beta-prop_WDR75_2nd"/>
    <property type="match status" value="1"/>
</dbReference>
<evidence type="ECO:0000256" key="9">
    <source>
        <dbReference type="SAM" id="MobiDB-lite"/>
    </source>
</evidence>
<dbReference type="InterPro" id="IPR015943">
    <property type="entry name" value="WD40/YVTN_repeat-like_dom_sf"/>
</dbReference>
<dbReference type="InterPro" id="IPR001680">
    <property type="entry name" value="WD40_rpt"/>
</dbReference>
<organism evidence="11 12">
    <name type="scientific">Apiotrichum porosum</name>
    <dbReference type="NCBI Taxonomy" id="105984"/>
    <lineage>
        <taxon>Eukaryota</taxon>
        <taxon>Fungi</taxon>
        <taxon>Dikarya</taxon>
        <taxon>Basidiomycota</taxon>
        <taxon>Agaricomycotina</taxon>
        <taxon>Tremellomycetes</taxon>
        <taxon>Trichosporonales</taxon>
        <taxon>Trichosporonaceae</taxon>
        <taxon>Apiotrichum</taxon>
    </lineage>
</organism>
<keyword evidence="5" id="KW-0677">Repeat</keyword>
<dbReference type="PANTHER" id="PTHR44215">
    <property type="entry name" value="WD REPEAT-CONTAINING PROTEIN 75"/>
    <property type="match status" value="1"/>
</dbReference>
<dbReference type="InterPro" id="IPR011041">
    <property type="entry name" value="Quinoprot_gluc/sorb_DH_b-prop"/>
</dbReference>
<sequence length="1014" mass="108732">MGESFTTLPVEHHVRPRRSAKGKERARDPLAELSNPSKAGPSKPKPKKQHQPQVTGWDCVPVARSEVSAIPPVWSKDGRFYFTAANTSVFVHSSTTANFARLSTLSSTDPHGHRKPITALLLHPTNPLQLVTASEDGTVKIWDWVEGRHVRTVLLADDGRVNQICVGQVADKWWIFATVTNPKPGKKVRDDNGHLQHRLMRVPLLPQVVPAGEKHIPYQYLVGKLRSQPAAIMMSPRSNYVVALAGAKAYVYRLPATVADDKWKLNCVKFVSDETFTCGAFAPDRKSRTGSVQEEWFATGDERGVIRLWHGLGAAFRQLDAAAIEAQQAELAEKPLYADTEKRLPTTSLHWHAHAVAAIAFTSAGAQILSVGEESVLVQWHLASGKREYIPRLGGRPILSVAVRPGSRGVEEEYWMGFADGALMRVGASTGHVSAVGQGVRLDPLRPTSKGPYPLAVHPATKALVVPSSHPSTLQFIDPLASTVLFDLEVAPSNRVSRREDKELIPVAVEKVAFSEPKDGRSEWMATVVGRRADEEEGGGFVKTLTFWRWNGDRYVVNTQYPRPHGTDDVTSLSFGPAASQGGEPFALTAGSSGSVKLWHVRQVKKTQQGKTSAKKPAVAEYYWSTRSTFSYRSLGVYAAAFSPDATLVALAHGSVVTLWDAQTNLLLRPLVSGVDARKVAFSGSEGRYLVAGAAYKGVTVWDLLSCEVVNTLPSQAVDVLLPTPSGFIAAQSSATATTLAFFNPNGTLARSANLKSGFTVMTTLPATGSAVHLVGIAPSGEISRFGDLQTAAAPAARSVSSAAAPARRATSIWQEMFGKDAFLDDIDLAPEPEAAAVAVSALQRRAAGHPEQVFDGPSHTLPPVGLLFDAFMDEFLGSAKDEQGAAEGEAIEIDELPNLGAAPLSLAADAVRVVRDDDVAQLEVFFKELMASVPAKPKAAPATPKVSTPQGGKDKKKNKQLNGLGVPNGHANGHSRSVSTPSKSGKVSAASTPDDDGKKSKSKKRKAPRASDV</sequence>
<dbReference type="SUPFAM" id="SSF50978">
    <property type="entry name" value="WD40 repeat-like"/>
    <property type="match status" value="1"/>
</dbReference>
<dbReference type="PROSITE" id="PS50082">
    <property type="entry name" value="WD_REPEATS_2"/>
    <property type="match status" value="2"/>
</dbReference>
<evidence type="ECO:0000256" key="5">
    <source>
        <dbReference type="ARBA" id="ARBA00022737"/>
    </source>
</evidence>
<evidence type="ECO:0000313" key="12">
    <source>
        <dbReference type="Proteomes" id="UP000279236"/>
    </source>
</evidence>
<name>A0A427XGA6_9TREE</name>
<evidence type="ECO:0000313" key="11">
    <source>
        <dbReference type="EMBL" id="RSH77744.1"/>
    </source>
</evidence>
<dbReference type="InterPro" id="IPR053826">
    <property type="entry name" value="WDR75"/>
</dbReference>
<keyword evidence="7" id="KW-0539">Nucleus</keyword>
<feature type="repeat" description="WD" evidence="8">
    <location>
        <begin position="349"/>
        <end position="390"/>
    </location>
</feature>
<comment type="subcellular location">
    <subcellularLocation>
        <location evidence="1">Nucleus</location>
        <location evidence="1">Nucleolus</location>
    </subcellularLocation>
</comment>
<evidence type="ECO:0000256" key="6">
    <source>
        <dbReference type="ARBA" id="ARBA00023163"/>
    </source>
</evidence>
<dbReference type="OrthoDB" id="4096at2759"/>
<dbReference type="SMART" id="SM00320">
    <property type="entry name" value="WD40"/>
    <property type="match status" value="6"/>
</dbReference>
<dbReference type="Proteomes" id="UP000279236">
    <property type="component" value="Unassembled WGS sequence"/>
</dbReference>
<protein>
    <recommendedName>
        <fullName evidence="10">WD repeat-containing protein 75 second beta-propeller domain-containing protein</fullName>
    </recommendedName>
</protein>
<dbReference type="PANTHER" id="PTHR44215:SF1">
    <property type="entry name" value="WD REPEAT-CONTAINING PROTEIN 75"/>
    <property type="match status" value="1"/>
</dbReference>
<dbReference type="Gene3D" id="2.130.10.10">
    <property type="entry name" value="YVTN repeat-like/Quinoprotein amine dehydrogenase"/>
    <property type="match status" value="3"/>
</dbReference>
<feature type="compositionally biased region" description="Basic residues" evidence="9">
    <location>
        <begin position="1001"/>
        <end position="1014"/>
    </location>
</feature>
<dbReference type="SUPFAM" id="SSF50952">
    <property type="entry name" value="Soluble quinoprotein glucose dehydrogenase"/>
    <property type="match status" value="1"/>
</dbReference>
<dbReference type="GeneID" id="39587345"/>
<gene>
    <name evidence="11" type="ORF">EHS24_002802</name>
</gene>
<dbReference type="Pfam" id="PF23869">
    <property type="entry name" value="Beta-prop_WDR75_1st"/>
    <property type="match status" value="2"/>
</dbReference>
<feature type="compositionally biased region" description="Basic and acidic residues" evidence="9">
    <location>
        <begin position="21"/>
        <end position="30"/>
    </location>
</feature>
<evidence type="ECO:0000256" key="8">
    <source>
        <dbReference type="PROSITE-ProRule" id="PRU00221"/>
    </source>
</evidence>
<reference evidence="11 12" key="1">
    <citation type="submission" date="2018-11" db="EMBL/GenBank/DDBJ databases">
        <title>Genome sequence of Apiotrichum porosum DSM 27194.</title>
        <authorList>
            <person name="Aliyu H."/>
            <person name="Gorte O."/>
            <person name="Ochsenreither K."/>
        </authorList>
    </citation>
    <scope>NUCLEOTIDE SEQUENCE [LARGE SCALE GENOMIC DNA]</scope>
    <source>
        <strain evidence="11 12">DSM 27194</strain>
    </source>
</reference>
<dbReference type="AlphaFoldDB" id="A0A427XGA6"/>
<dbReference type="EMBL" id="RSCE01000014">
    <property type="protein sequence ID" value="RSH77744.1"/>
    <property type="molecule type" value="Genomic_DNA"/>
</dbReference>
<dbReference type="GO" id="GO:0006364">
    <property type="term" value="P:rRNA processing"/>
    <property type="evidence" value="ECO:0007669"/>
    <property type="project" value="UniProtKB-KW"/>
</dbReference>
<dbReference type="PROSITE" id="PS50294">
    <property type="entry name" value="WD_REPEATS_REGION"/>
    <property type="match status" value="1"/>
</dbReference>
<feature type="compositionally biased region" description="Low complexity" evidence="9">
    <location>
        <begin position="935"/>
        <end position="950"/>
    </location>
</feature>
<comment type="caution">
    <text evidence="11">The sequence shown here is derived from an EMBL/GenBank/DDBJ whole genome shotgun (WGS) entry which is preliminary data.</text>
</comment>
<evidence type="ECO:0000256" key="4">
    <source>
        <dbReference type="ARBA" id="ARBA00022574"/>
    </source>
</evidence>
<feature type="repeat" description="WD" evidence="8">
    <location>
        <begin position="110"/>
        <end position="152"/>
    </location>
</feature>
<keyword evidence="3" id="KW-0698">rRNA processing</keyword>
<proteinExistence type="predicted"/>
<feature type="region of interest" description="Disordered" evidence="9">
    <location>
        <begin position="935"/>
        <end position="1014"/>
    </location>
</feature>
<keyword evidence="12" id="KW-1185">Reference proteome</keyword>